<comment type="caution">
    <text evidence="1">The sequence shown here is derived from an EMBL/GenBank/DDBJ whole genome shotgun (WGS) entry which is preliminary data.</text>
</comment>
<dbReference type="Proteomes" id="UP000688137">
    <property type="component" value="Unassembled WGS sequence"/>
</dbReference>
<evidence type="ECO:0000313" key="2">
    <source>
        <dbReference type="Proteomes" id="UP000688137"/>
    </source>
</evidence>
<reference evidence="1" key="1">
    <citation type="submission" date="2021-01" db="EMBL/GenBank/DDBJ databases">
        <authorList>
            <consortium name="Genoscope - CEA"/>
            <person name="William W."/>
        </authorList>
    </citation>
    <scope>NUCLEOTIDE SEQUENCE</scope>
</reference>
<organism evidence="1 2">
    <name type="scientific">Paramecium primaurelia</name>
    <dbReference type="NCBI Taxonomy" id="5886"/>
    <lineage>
        <taxon>Eukaryota</taxon>
        <taxon>Sar</taxon>
        <taxon>Alveolata</taxon>
        <taxon>Ciliophora</taxon>
        <taxon>Intramacronucleata</taxon>
        <taxon>Oligohymenophorea</taxon>
        <taxon>Peniculida</taxon>
        <taxon>Parameciidae</taxon>
        <taxon>Paramecium</taxon>
    </lineage>
</organism>
<accession>A0A8S1LDL7</accession>
<sequence length="108" mass="12833">MLQKLSTNYMKLLQQQFQKIGSKEVKIGISRNQKIINDEFNLQPLILQSINLLIIQLKPFNIASKSRFRLVKMIKIDMNEDEDDQSEKIRYPYQEIKIVFFDPKQLTS</sequence>
<dbReference type="EMBL" id="CAJJDM010000037">
    <property type="protein sequence ID" value="CAD8065657.1"/>
    <property type="molecule type" value="Genomic_DNA"/>
</dbReference>
<evidence type="ECO:0000313" key="1">
    <source>
        <dbReference type="EMBL" id="CAD8065657.1"/>
    </source>
</evidence>
<protein>
    <submittedName>
        <fullName evidence="1">Uncharacterized protein</fullName>
    </submittedName>
</protein>
<name>A0A8S1LDL7_PARPR</name>
<dbReference type="AlphaFoldDB" id="A0A8S1LDL7"/>
<gene>
    <name evidence="1" type="ORF">PPRIM_AZ9-3.1.T0380009</name>
</gene>
<proteinExistence type="predicted"/>
<keyword evidence="2" id="KW-1185">Reference proteome</keyword>